<dbReference type="Proteomes" id="UP001295469">
    <property type="component" value="Chromosome C04"/>
</dbReference>
<dbReference type="EMBL" id="HG994368">
    <property type="protein sequence ID" value="CAF1857869.1"/>
    <property type="molecule type" value="Genomic_DNA"/>
</dbReference>
<reference evidence="1" key="1">
    <citation type="submission" date="2021-01" db="EMBL/GenBank/DDBJ databases">
        <authorList>
            <consortium name="Genoscope - CEA"/>
            <person name="William W."/>
        </authorList>
    </citation>
    <scope>NUCLEOTIDE SEQUENCE</scope>
</reference>
<gene>
    <name evidence="1" type="ORF">DARMORV10_C04P43950.1</name>
</gene>
<accession>A0A816JE56</accession>
<evidence type="ECO:0000313" key="1">
    <source>
        <dbReference type="EMBL" id="CAF1857869.1"/>
    </source>
</evidence>
<proteinExistence type="predicted"/>
<protein>
    <submittedName>
        <fullName evidence="1">(rape) hypothetical protein</fullName>
    </submittedName>
</protein>
<name>A0A816JE56_BRANA</name>
<organism evidence="1">
    <name type="scientific">Brassica napus</name>
    <name type="common">Rape</name>
    <dbReference type="NCBI Taxonomy" id="3708"/>
    <lineage>
        <taxon>Eukaryota</taxon>
        <taxon>Viridiplantae</taxon>
        <taxon>Streptophyta</taxon>
        <taxon>Embryophyta</taxon>
        <taxon>Tracheophyta</taxon>
        <taxon>Spermatophyta</taxon>
        <taxon>Magnoliopsida</taxon>
        <taxon>eudicotyledons</taxon>
        <taxon>Gunneridae</taxon>
        <taxon>Pentapetalae</taxon>
        <taxon>rosids</taxon>
        <taxon>malvids</taxon>
        <taxon>Brassicales</taxon>
        <taxon>Brassicaceae</taxon>
        <taxon>Brassiceae</taxon>
        <taxon>Brassica</taxon>
    </lineage>
</organism>
<dbReference type="AlphaFoldDB" id="A0A816JE56"/>
<sequence>MKKQNVASLPWRHRRTSPRDAFEEQMTFFYCQHCGVRGD</sequence>